<evidence type="ECO:0000256" key="2">
    <source>
        <dbReference type="ARBA" id="ARBA00005182"/>
    </source>
</evidence>
<dbReference type="GO" id="GO:0016740">
    <property type="term" value="F:transferase activity"/>
    <property type="evidence" value="ECO:0007669"/>
    <property type="project" value="UniProtKB-KW"/>
</dbReference>
<gene>
    <name evidence="9" type="ORF">SAMN04488050_10571</name>
</gene>
<evidence type="ECO:0000256" key="4">
    <source>
        <dbReference type="ARBA" id="ARBA00022729"/>
    </source>
</evidence>
<keyword evidence="3" id="KW-0808">Transferase</keyword>
<comment type="subcellular location">
    <subcellularLocation>
        <location evidence="1">Periplasm</location>
    </subcellularLocation>
</comment>
<dbReference type="EMBL" id="FOZW01000005">
    <property type="protein sequence ID" value="SFS80655.1"/>
    <property type="molecule type" value="Genomic_DNA"/>
</dbReference>
<evidence type="ECO:0000313" key="10">
    <source>
        <dbReference type="Proteomes" id="UP000199392"/>
    </source>
</evidence>
<dbReference type="Pfam" id="PF16822">
    <property type="entry name" value="ALGX"/>
    <property type="match status" value="1"/>
</dbReference>
<dbReference type="STRING" id="311180.SAMN04488050_10571"/>
<evidence type="ECO:0000256" key="3">
    <source>
        <dbReference type="ARBA" id="ARBA00022679"/>
    </source>
</evidence>
<keyword evidence="10" id="KW-1185">Reference proteome</keyword>
<dbReference type="GO" id="GO:0042121">
    <property type="term" value="P:alginic acid biosynthetic process"/>
    <property type="evidence" value="ECO:0007669"/>
    <property type="project" value="UniProtKB-UniPathway"/>
</dbReference>
<comment type="pathway">
    <text evidence="2">Glycan biosynthesis; alginate biosynthesis.</text>
</comment>
<name>A0A1I6SUL4_9RHOB</name>
<dbReference type="RefSeq" id="WP_092424214.1">
    <property type="nucleotide sequence ID" value="NZ_FNCL01000005.1"/>
</dbReference>
<feature type="chain" id="PRO_5011499542" evidence="7">
    <location>
        <begin position="29"/>
        <end position="455"/>
    </location>
</feature>
<dbReference type="UniPathway" id="UPA00286"/>
<evidence type="ECO:0000256" key="7">
    <source>
        <dbReference type="SAM" id="SignalP"/>
    </source>
</evidence>
<dbReference type="InterPro" id="IPR031811">
    <property type="entry name" value="ALGX/ALGJ_SGNH-like"/>
</dbReference>
<organism evidence="9 10">
    <name type="scientific">Alloyangia pacifica</name>
    <dbReference type="NCBI Taxonomy" id="311180"/>
    <lineage>
        <taxon>Bacteria</taxon>
        <taxon>Pseudomonadati</taxon>
        <taxon>Pseudomonadota</taxon>
        <taxon>Alphaproteobacteria</taxon>
        <taxon>Rhodobacterales</taxon>
        <taxon>Roseobacteraceae</taxon>
        <taxon>Alloyangia</taxon>
    </lineage>
</organism>
<accession>A0A1I6SUL4</accession>
<sequence length="455" mass="49311">MTLTHRSNLTVFAMVALGLCGAASAAAAQESSFGCAGLEQSSLVRAEEGKDGVFYRVATDLTMGQIINHRAADAVARIARALEEQGTTLIFAPVPTKGQAMPEDLPSKFVTTGYDVEKARAEYAVSIENLRASGVVTADLLTRMLDTFDPAEVAKYGTENTPLFFRSDYHWTSEGARRAARAVADQIVEHPGYGDLTPSSYQTRQVGELEGFSNMRRAMQRQCREPLPEVETLGFETNADTTPEQDDAGPLDIFADAEEQSQVVLLGTSFSDNPTNNFAGWISQYSGLEVLNYAVTGGGQYGALISYLTSQDYLEQRPRFIVWENPIYTDLLQFGTGPVEELTAAASAACSDPLKVTATSETLEAELGGATFDTDDAILARFGSEGPRNAEFTLVTTDGVSRRYFSNRDDRLRATGNFWLGLGPYVDLPIESIKVAFDRPIPNGASLSLCPNFGE</sequence>
<protein>
    <submittedName>
        <fullName evidence="9">Alginate biosynthesis protein AlgX</fullName>
    </submittedName>
</protein>
<evidence type="ECO:0000256" key="6">
    <source>
        <dbReference type="ARBA" id="ARBA00022841"/>
    </source>
</evidence>
<evidence type="ECO:0000256" key="1">
    <source>
        <dbReference type="ARBA" id="ARBA00004418"/>
    </source>
</evidence>
<evidence type="ECO:0000313" key="9">
    <source>
        <dbReference type="EMBL" id="SFS80655.1"/>
    </source>
</evidence>
<dbReference type="AlphaFoldDB" id="A0A1I6SUL4"/>
<dbReference type="OrthoDB" id="5657087at2"/>
<keyword evidence="4 7" id="KW-0732">Signal</keyword>
<evidence type="ECO:0000259" key="8">
    <source>
        <dbReference type="Pfam" id="PF16822"/>
    </source>
</evidence>
<proteinExistence type="predicted"/>
<reference evidence="10" key="1">
    <citation type="submission" date="2016-10" db="EMBL/GenBank/DDBJ databases">
        <authorList>
            <person name="Varghese N."/>
            <person name="Submissions S."/>
        </authorList>
    </citation>
    <scope>NUCLEOTIDE SEQUENCE [LARGE SCALE GENOMIC DNA]</scope>
    <source>
        <strain evidence="10">DSM 26894</strain>
    </source>
</reference>
<feature type="domain" description="AlgX/AlgJ SGNH hydrolase-like" evidence="8">
    <location>
        <begin position="49"/>
        <end position="326"/>
    </location>
</feature>
<keyword evidence="6" id="KW-0016">Alginate biosynthesis</keyword>
<dbReference type="Proteomes" id="UP000199392">
    <property type="component" value="Unassembled WGS sequence"/>
</dbReference>
<evidence type="ECO:0000256" key="5">
    <source>
        <dbReference type="ARBA" id="ARBA00022764"/>
    </source>
</evidence>
<dbReference type="GO" id="GO:0042597">
    <property type="term" value="C:periplasmic space"/>
    <property type="evidence" value="ECO:0007669"/>
    <property type="project" value="UniProtKB-SubCell"/>
</dbReference>
<feature type="signal peptide" evidence="7">
    <location>
        <begin position="1"/>
        <end position="28"/>
    </location>
</feature>
<keyword evidence="5" id="KW-0574">Periplasm</keyword>